<dbReference type="InterPro" id="IPR038765">
    <property type="entry name" value="Papain-like_cys_pep_sf"/>
</dbReference>
<dbReference type="Gene3D" id="3.40.395.10">
    <property type="entry name" value="Adenoviral Proteinase, Chain A"/>
    <property type="match status" value="1"/>
</dbReference>
<feature type="region of interest" description="Disordered" evidence="6">
    <location>
        <begin position="835"/>
        <end position="865"/>
    </location>
</feature>
<evidence type="ECO:0000256" key="4">
    <source>
        <dbReference type="ARBA" id="ARBA00022786"/>
    </source>
</evidence>
<keyword evidence="4" id="KW-0833">Ubl conjugation pathway</keyword>
<dbReference type="GO" id="GO:0006508">
    <property type="term" value="P:proteolysis"/>
    <property type="evidence" value="ECO:0007669"/>
    <property type="project" value="UniProtKB-KW"/>
</dbReference>
<keyword evidence="3" id="KW-0645">Protease</keyword>
<dbReference type="GO" id="GO:0005634">
    <property type="term" value="C:nucleus"/>
    <property type="evidence" value="ECO:0007669"/>
    <property type="project" value="TreeGrafter"/>
</dbReference>
<keyword evidence="9" id="KW-1185">Reference proteome</keyword>
<evidence type="ECO:0000259" key="7">
    <source>
        <dbReference type="PROSITE" id="PS50600"/>
    </source>
</evidence>
<evidence type="ECO:0000313" key="9">
    <source>
        <dbReference type="Proteomes" id="UP000738359"/>
    </source>
</evidence>
<evidence type="ECO:0000256" key="6">
    <source>
        <dbReference type="SAM" id="MobiDB-lite"/>
    </source>
</evidence>
<dbReference type="GO" id="GO:0005737">
    <property type="term" value="C:cytoplasm"/>
    <property type="evidence" value="ECO:0007669"/>
    <property type="project" value="TreeGrafter"/>
</dbReference>
<keyword evidence="5" id="KW-0378">Hydrolase</keyword>
<dbReference type="PANTHER" id="PTHR46896:SF3">
    <property type="entry name" value="FI06413P-RELATED"/>
    <property type="match status" value="1"/>
</dbReference>
<feature type="compositionally biased region" description="Basic and acidic residues" evidence="6">
    <location>
        <begin position="835"/>
        <end position="856"/>
    </location>
</feature>
<evidence type="ECO:0000256" key="2">
    <source>
        <dbReference type="ARBA" id="ARBA00022553"/>
    </source>
</evidence>
<proteinExistence type="inferred from homology"/>
<dbReference type="GO" id="GO:0016926">
    <property type="term" value="P:protein desumoylation"/>
    <property type="evidence" value="ECO:0007669"/>
    <property type="project" value="TreeGrafter"/>
</dbReference>
<dbReference type="PROSITE" id="PS50600">
    <property type="entry name" value="ULP_PROTEASE"/>
    <property type="match status" value="1"/>
</dbReference>
<organism evidence="8 9">
    <name type="scientific">Mortierella alpina</name>
    <name type="common">Oleaginous fungus</name>
    <name type="synonym">Mortierella renispora</name>
    <dbReference type="NCBI Taxonomy" id="64518"/>
    <lineage>
        <taxon>Eukaryota</taxon>
        <taxon>Fungi</taxon>
        <taxon>Fungi incertae sedis</taxon>
        <taxon>Mucoromycota</taxon>
        <taxon>Mortierellomycotina</taxon>
        <taxon>Mortierellomycetes</taxon>
        <taxon>Mortierellales</taxon>
        <taxon>Mortierellaceae</taxon>
        <taxon>Mortierella</taxon>
    </lineage>
</organism>
<dbReference type="SUPFAM" id="SSF54001">
    <property type="entry name" value="Cysteine proteinases"/>
    <property type="match status" value="1"/>
</dbReference>
<dbReference type="PANTHER" id="PTHR46896">
    <property type="entry name" value="SENTRIN-SPECIFIC PROTEASE"/>
    <property type="match status" value="1"/>
</dbReference>
<evidence type="ECO:0000256" key="1">
    <source>
        <dbReference type="ARBA" id="ARBA00005234"/>
    </source>
</evidence>
<dbReference type="Pfam" id="PF02902">
    <property type="entry name" value="Peptidase_C48"/>
    <property type="match status" value="1"/>
</dbReference>
<dbReference type="GO" id="GO:0070139">
    <property type="term" value="F:SUMO-specific endopeptidase activity"/>
    <property type="evidence" value="ECO:0007669"/>
    <property type="project" value="TreeGrafter"/>
</dbReference>
<feature type="region of interest" description="Disordered" evidence="6">
    <location>
        <begin position="745"/>
        <end position="773"/>
    </location>
</feature>
<feature type="compositionally biased region" description="Low complexity" evidence="6">
    <location>
        <begin position="745"/>
        <end position="756"/>
    </location>
</feature>
<dbReference type="OrthoDB" id="442460at2759"/>
<dbReference type="AlphaFoldDB" id="A0A9P6JEV7"/>
<dbReference type="EMBL" id="JAAAHY010000013">
    <property type="protein sequence ID" value="KAF9968613.1"/>
    <property type="molecule type" value="Genomic_DNA"/>
</dbReference>
<feature type="compositionally biased region" description="Polar residues" evidence="6">
    <location>
        <begin position="757"/>
        <end position="773"/>
    </location>
</feature>
<dbReference type="Proteomes" id="UP000738359">
    <property type="component" value="Unassembled WGS sequence"/>
</dbReference>
<dbReference type="InterPro" id="IPR051947">
    <property type="entry name" value="Sentrin-specific_protease"/>
</dbReference>
<dbReference type="CDD" id="cd10537">
    <property type="entry name" value="SET_SETD9"/>
    <property type="match status" value="1"/>
</dbReference>
<protein>
    <recommendedName>
        <fullName evidence="7">Ubiquitin-like protease family profile domain-containing protein</fullName>
    </recommendedName>
</protein>
<gene>
    <name evidence="8" type="ORF">BGZ70_001349</name>
</gene>
<comment type="caution">
    <text evidence="8">The sequence shown here is derived from an EMBL/GenBank/DDBJ whole genome shotgun (WGS) entry which is preliminary data.</text>
</comment>
<sequence length="900" mass="100757">MGAWPQFQLSCVRIEPRTEFSSVGLSVQFGVDRLALTVRRKCTKIPYSKLKLVEFYTESAVRIIRLSINGKLEESSFLAPYYNSTPGVAHRIILLTDVAPSLILEICDHLKQKAIDTTSLTSEAAERLLAGNNKRSPPTALSDHAEETLFVYPLNNTAKSKSIAVRAEDVSRLDDGEFLNDTLIEFGLRYAHANVELKNEALADQIYIFNTFFYQRLNTKPTKGAVSSYDAVKSWTAKVDLFAMKYIIVPIHENLHWYLAIITNPGLLLKHGQPAPCDPEAIGDVPVQSLCDAEVKTSSPTAAESMDVDMDVHNTKPKDLDVDIDSGKPDSILKAKTSSQKPGSHIDAEEKTYILCLDSLGGTHQTVFKVLRSFLQQELSTRKGIHKPLTTKEVTGKYSSKCPRQENLWDCGVYLLHYAEVFMRNPSMLLDAVVNRADDKVMWASTELATKREKYRDIMVSLQERYKAYQISLELIEDFKEQTKENKHKEDTEAHRLEDEGQSGIEVDNKAGMVIASVSSSSNATLSMRDFIHRFYPYQALKLMLQRWRPVHRIGPSPSSPSLASPSTHSTLSFRPQEGAVEPFHPVQARSQLVSYFRALKQAQATFAADALPGNSVDERQLQRLRQTISQKELGFHLEVAPSQIPSAGLGLFLRHGSISAPNTIVAMYPGTLYRPGEAIFFNSIQNRYILKCNDGVYIDGKAKGLSGSIYRSIDKRDNYPGTVPSADTTWMIDWPTVLASSVSSASSGSVSGSASISMDPTTMNRERQQPPTGVSTAILRNPLAVGQIVNNGTRAHPPNVRYQELDLRTRDCALELQEFLPNIWYSDDWHSHDYDHDDSERAEKERGATKMEMDKNGPTPQEVDWSQRSLSDLDHLRTVVLVTTRPIAQDEELYSTYIE</sequence>
<evidence type="ECO:0000256" key="3">
    <source>
        <dbReference type="ARBA" id="ARBA00022670"/>
    </source>
</evidence>
<evidence type="ECO:0000256" key="5">
    <source>
        <dbReference type="ARBA" id="ARBA00022801"/>
    </source>
</evidence>
<accession>A0A9P6JEV7</accession>
<comment type="similarity">
    <text evidence="1">Belongs to the peptidase C48 family.</text>
</comment>
<name>A0A9P6JEV7_MORAP</name>
<keyword evidence="2" id="KW-0597">Phosphoprotein</keyword>
<reference evidence="8" key="1">
    <citation type="journal article" date="2020" name="Fungal Divers.">
        <title>Resolving the Mortierellaceae phylogeny through synthesis of multi-gene phylogenetics and phylogenomics.</title>
        <authorList>
            <person name="Vandepol N."/>
            <person name="Liber J."/>
            <person name="Desiro A."/>
            <person name="Na H."/>
            <person name="Kennedy M."/>
            <person name="Barry K."/>
            <person name="Grigoriev I.V."/>
            <person name="Miller A.N."/>
            <person name="O'Donnell K."/>
            <person name="Stajich J.E."/>
            <person name="Bonito G."/>
        </authorList>
    </citation>
    <scope>NUCLEOTIDE SEQUENCE</scope>
    <source>
        <strain evidence="8">CK1249</strain>
    </source>
</reference>
<feature type="domain" description="Ubiquitin-like protease family profile" evidence="7">
    <location>
        <begin position="163"/>
        <end position="422"/>
    </location>
</feature>
<evidence type="ECO:0000313" key="8">
    <source>
        <dbReference type="EMBL" id="KAF9968613.1"/>
    </source>
</evidence>
<dbReference type="InterPro" id="IPR003653">
    <property type="entry name" value="Peptidase_C48_C"/>
</dbReference>